<dbReference type="RefSeq" id="WP_154739227.1">
    <property type="nucleotide sequence ID" value="NZ_WMBQ01000001.1"/>
</dbReference>
<dbReference type="GO" id="GO:0009166">
    <property type="term" value="P:nucleotide catabolic process"/>
    <property type="evidence" value="ECO:0007669"/>
    <property type="project" value="TreeGrafter"/>
</dbReference>
<dbReference type="InterPro" id="IPR036412">
    <property type="entry name" value="HAD-like_sf"/>
</dbReference>
<evidence type="ECO:0000313" key="2">
    <source>
        <dbReference type="Proteomes" id="UP000440694"/>
    </source>
</evidence>
<dbReference type="NCBIfam" id="TIGR01509">
    <property type="entry name" value="HAD-SF-IA-v3"/>
    <property type="match status" value="1"/>
</dbReference>
<gene>
    <name evidence="1" type="ORF">GIW81_10995</name>
</gene>
<sequence>MSAARQSGRAPALRFDAEQSSKARRGFDATRVWIFDLDNTLYPSTCNLFAEVDHRMGAFISRHLDVPLEHARYLQKRYYHDYGTTLTGLIQLHKIDPHAFLEFVHDIDLAPLSEAPELATALAALPGRRIIFTNGSRRHAERVAEKLGVLHLMEDICDIAACEFVAKPSPDAFKRMTDRHGVAPSDAAMFEDMPHNLEAAHALGMTTVLVHSDYQDHPAQQQMKKWRGLPEHIHHATDDLTAFLATLAPKPNS</sequence>
<dbReference type="InterPro" id="IPR006439">
    <property type="entry name" value="HAD-SF_hydro_IA"/>
</dbReference>
<reference evidence="1 2" key="1">
    <citation type="submission" date="2019-11" db="EMBL/GenBank/DDBJ databases">
        <title>Identification of a novel strain.</title>
        <authorList>
            <person name="Xu Q."/>
            <person name="Wang G."/>
        </authorList>
    </citation>
    <scope>NUCLEOTIDE SEQUENCE [LARGE SCALE GENOMIC DNA]</scope>
    <source>
        <strain evidence="2">xq</strain>
    </source>
</reference>
<dbReference type="SFLD" id="SFLDG01129">
    <property type="entry name" value="C1.5:_HAD__Beta-PGM__Phosphata"/>
    <property type="match status" value="1"/>
</dbReference>
<dbReference type="AlphaFoldDB" id="A0A6I3KM87"/>
<dbReference type="SFLD" id="SFLDG01132">
    <property type="entry name" value="C1.5.3:_5'-Nucleotidase_Like"/>
    <property type="match status" value="1"/>
</dbReference>
<proteinExistence type="predicted"/>
<comment type="caution">
    <text evidence="1">The sequence shown here is derived from an EMBL/GenBank/DDBJ whole genome shotgun (WGS) entry which is preliminary data.</text>
</comment>
<keyword evidence="2" id="KW-1185">Reference proteome</keyword>
<dbReference type="NCBIfam" id="TIGR01993">
    <property type="entry name" value="Pyr-5-nucltdase"/>
    <property type="match status" value="1"/>
</dbReference>
<dbReference type="GO" id="GO:0008252">
    <property type="term" value="F:nucleotidase activity"/>
    <property type="evidence" value="ECO:0007669"/>
    <property type="project" value="TreeGrafter"/>
</dbReference>
<dbReference type="PANTHER" id="PTHR47438">
    <property type="entry name" value="PHOSPHATE METABOLISM PROTEIN 8-RELATED"/>
    <property type="match status" value="1"/>
</dbReference>
<dbReference type="InterPro" id="IPR052791">
    <property type="entry name" value="SSM1_domain"/>
</dbReference>
<dbReference type="Proteomes" id="UP000440694">
    <property type="component" value="Unassembled WGS sequence"/>
</dbReference>
<dbReference type="SFLD" id="SFLDS00003">
    <property type="entry name" value="Haloacid_Dehalogenase"/>
    <property type="match status" value="1"/>
</dbReference>
<protein>
    <submittedName>
        <fullName evidence="1">Pyrimidine 5'-nucleotidase</fullName>
    </submittedName>
</protein>
<organism evidence="1 2">
    <name type="scientific">Hyphomicrobium album</name>
    <dbReference type="NCBI Taxonomy" id="2665159"/>
    <lineage>
        <taxon>Bacteria</taxon>
        <taxon>Pseudomonadati</taxon>
        <taxon>Pseudomonadota</taxon>
        <taxon>Alphaproteobacteria</taxon>
        <taxon>Hyphomicrobiales</taxon>
        <taxon>Hyphomicrobiaceae</taxon>
        <taxon>Hyphomicrobium</taxon>
    </lineage>
</organism>
<dbReference type="SUPFAM" id="SSF56784">
    <property type="entry name" value="HAD-like"/>
    <property type="match status" value="1"/>
</dbReference>
<dbReference type="Gene3D" id="1.10.150.450">
    <property type="match status" value="1"/>
</dbReference>
<dbReference type="InterPro" id="IPR023214">
    <property type="entry name" value="HAD_sf"/>
</dbReference>
<dbReference type="Pfam" id="PF00702">
    <property type="entry name" value="Hydrolase"/>
    <property type="match status" value="1"/>
</dbReference>
<dbReference type="PANTHER" id="PTHR47438:SF1">
    <property type="entry name" value="PHOSPHATE METABOLISM PROTEIN 8-RELATED"/>
    <property type="match status" value="1"/>
</dbReference>
<evidence type="ECO:0000313" key="1">
    <source>
        <dbReference type="EMBL" id="MTD94857.1"/>
    </source>
</evidence>
<accession>A0A6I3KM87</accession>
<dbReference type="Gene3D" id="3.40.50.1000">
    <property type="entry name" value="HAD superfamily/HAD-like"/>
    <property type="match status" value="1"/>
</dbReference>
<dbReference type="GO" id="GO:0006206">
    <property type="term" value="P:pyrimidine nucleobase metabolic process"/>
    <property type="evidence" value="ECO:0007669"/>
    <property type="project" value="TreeGrafter"/>
</dbReference>
<dbReference type="EMBL" id="WMBQ01000001">
    <property type="protein sequence ID" value="MTD94857.1"/>
    <property type="molecule type" value="Genomic_DNA"/>
</dbReference>
<dbReference type="InterPro" id="IPR010237">
    <property type="entry name" value="Pyr-5-nucltdase"/>
</dbReference>
<name>A0A6I3KM87_9HYPH</name>